<dbReference type="InterPro" id="IPR001451">
    <property type="entry name" value="Hexapep"/>
</dbReference>
<dbReference type="PANTHER" id="PTHR43300:SF10">
    <property type="entry name" value="2,3,4,5-TETRAHYDROPYRIDINE-2,6-DICARBOXYLATE N-ACETYLTRANSFERASE"/>
    <property type="match status" value="1"/>
</dbReference>
<dbReference type="RefSeq" id="WP_229354925.1">
    <property type="nucleotide sequence ID" value="NZ_BAABAO010000001.1"/>
</dbReference>
<dbReference type="Pfam" id="PF00132">
    <property type="entry name" value="Hexapep"/>
    <property type="match status" value="1"/>
</dbReference>
<dbReference type="InterPro" id="IPR011004">
    <property type="entry name" value="Trimer_LpxA-like_sf"/>
</dbReference>
<evidence type="ECO:0000256" key="6">
    <source>
        <dbReference type="ARBA" id="ARBA00023154"/>
    </source>
</evidence>
<evidence type="ECO:0000259" key="8">
    <source>
        <dbReference type="Pfam" id="PF17836"/>
    </source>
</evidence>
<dbReference type="PROSITE" id="PS00101">
    <property type="entry name" value="HEXAPEP_TRANSFERASES"/>
    <property type="match status" value="1"/>
</dbReference>
<comment type="similarity">
    <text evidence="1">Belongs to the transferase hexapeptide repeat family.</text>
</comment>
<keyword evidence="3" id="KW-0808">Transferase</keyword>
<protein>
    <recommendedName>
        <fullName evidence="8">PglD N-terminal domain-containing protein</fullName>
    </recommendedName>
</protein>
<evidence type="ECO:0000256" key="3">
    <source>
        <dbReference type="ARBA" id="ARBA00022679"/>
    </source>
</evidence>
<evidence type="ECO:0000256" key="4">
    <source>
        <dbReference type="ARBA" id="ARBA00022737"/>
    </source>
</evidence>
<dbReference type="InterPro" id="IPR050179">
    <property type="entry name" value="Trans_hexapeptide_repeat"/>
</dbReference>
<dbReference type="EMBL" id="BAABAO010000001">
    <property type="protein sequence ID" value="GAA4120632.1"/>
    <property type="molecule type" value="Genomic_DNA"/>
</dbReference>
<sequence>MIIVGAKGFAKEVLQVVSELDQIENLSFYDNINDDVSGKLFNEFPIIKSIEEASNYFETIDNRFTIGIGNPNLRKKLYNDFTAIGGIFTSTVSKLAIIGTYDVNVGTGSNILPGSNVSNSVQIGIGAILYYNSIVTHDCLLGNFVEVSPGATILGRCKIGNYCQIGANATILRDITIGENVIIGAGSVVTKDVPDNSLVIGTPGKVIKELKPLDF</sequence>
<evidence type="ECO:0000256" key="5">
    <source>
        <dbReference type="ARBA" id="ARBA00022915"/>
    </source>
</evidence>
<evidence type="ECO:0000313" key="10">
    <source>
        <dbReference type="Proteomes" id="UP001501333"/>
    </source>
</evidence>
<dbReference type="SUPFAM" id="SSF51161">
    <property type="entry name" value="Trimeric LpxA-like enzymes"/>
    <property type="match status" value="1"/>
</dbReference>
<comment type="caution">
    <text evidence="9">The sequence shown here is derived from an EMBL/GenBank/DDBJ whole genome shotgun (WGS) entry which is preliminary data.</text>
</comment>
<evidence type="ECO:0000256" key="7">
    <source>
        <dbReference type="ARBA" id="ARBA00023315"/>
    </source>
</evidence>
<keyword evidence="6" id="KW-0457">Lysine biosynthesis</keyword>
<keyword evidence="7" id="KW-0012">Acyltransferase</keyword>
<dbReference type="InterPro" id="IPR018357">
    <property type="entry name" value="Hexapep_transf_CS"/>
</dbReference>
<dbReference type="InterPro" id="IPR020019">
    <property type="entry name" value="AcTrfase_PglD-like"/>
</dbReference>
<dbReference type="PANTHER" id="PTHR43300">
    <property type="entry name" value="ACETYLTRANSFERASE"/>
    <property type="match status" value="1"/>
</dbReference>
<dbReference type="Gene3D" id="2.160.10.10">
    <property type="entry name" value="Hexapeptide repeat proteins"/>
    <property type="match status" value="1"/>
</dbReference>
<dbReference type="NCBIfam" id="TIGR03570">
    <property type="entry name" value="NeuD_NnaD"/>
    <property type="match status" value="1"/>
</dbReference>
<keyword evidence="2" id="KW-0028">Amino-acid biosynthesis</keyword>
<evidence type="ECO:0000313" key="9">
    <source>
        <dbReference type="EMBL" id="GAA4120632.1"/>
    </source>
</evidence>
<dbReference type="InterPro" id="IPR041561">
    <property type="entry name" value="PglD_N"/>
</dbReference>
<evidence type="ECO:0000256" key="2">
    <source>
        <dbReference type="ARBA" id="ARBA00022605"/>
    </source>
</evidence>
<organism evidence="9 10">
    <name type="scientific">Flavobacterium chungbukense</name>
    <dbReference type="NCBI Taxonomy" id="877464"/>
    <lineage>
        <taxon>Bacteria</taxon>
        <taxon>Pseudomonadati</taxon>
        <taxon>Bacteroidota</taxon>
        <taxon>Flavobacteriia</taxon>
        <taxon>Flavobacteriales</taxon>
        <taxon>Flavobacteriaceae</taxon>
        <taxon>Flavobacterium</taxon>
    </lineage>
</organism>
<dbReference type="Gene3D" id="3.40.50.20">
    <property type="match status" value="1"/>
</dbReference>
<dbReference type="Proteomes" id="UP001501333">
    <property type="component" value="Unassembled WGS sequence"/>
</dbReference>
<dbReference type="Pfam" id="PF17836">
    <property type="entry name" value="PglD_N"/>
    <property type="match status" value="1"/>
</dbReference>
<accession>A0ABP7XK94</accession>
<evidence type="ECO:0000256" key="1">
    <source>
        <dbReference type="ARBA" id="ARBA00007274"/>
    </source>
</evidence>
<keyword evidence="4" id="KW-0677">Repeat</keyword>
<gene>
    <name evidence="9" type="ORF">GCM10022250_01430</name>
</gene>
<dbReference type="CDD" id="cd03360">
    <property type="entry name" value="LbH_AT_putative"/>
    <property type="match status" value="1"/>
</dbReference>
<feature type="domain" description="PglD N-terminal" evidence="8">
    <location>
        <begin position="2"/>
        <end position="80"/>
    </location>
</feature>
<reference evidence="10" key="1">
    <citation type="journal article" date="2019" name="Int. J. Syst. Evol. Microbiol.">
        <title>The Global Catalogue of Microorganisms (GCM) 10K type strain sequencing project: providing services to taxonomists for standard genome sequencing and annotation.</title>
        <authorList>
            <consortium name="The Broad Institute Genomics Platform"/>
            <consortium name="The Broad Institute Genome Sequencing Center for Infectious Disease"/>
            <person name="Wu L."/>
            <person name="Ma J."/>
        </authorList>
    </citation>
    <scope>NUCLEOTIDE SEQUENCE [LARGE SCALE GENOMIC DNA]</scope>
    <source>
        <strain evidence="10">JCM 17386</strain>
    </source>
</reference>
<name>A0ABP7XK94_9FLAO</name>
<keyword evidence="5" id="KW-0220">Diaminopimelate biosynthesis</keyword>
<proteinExistence type="inferred from homology"/>
<keyword evidence="10" id="KW-1185">Reference proteome</keyword>